<accession>A0A315ZHI0</accession>
<protein>
    <submittedName>
        <fullName evidence="2">Uncharacterized protein</fullName>
    </submittedName>
</protein>
<sequence>MKLLKYSFFLLLSLVITTSCDDDDDSSGGGSECIENLDGNLICRNIRDGETLTLLEDSTYRIEQGIFVEEGGTLIIQPGVVVEAQAIGSSPFLLVEAGATIRAIGTRAKPIIFTSDADTPRPGDWGGIILNGLAPVNAGDDVVAEVGDARYGGSDEEDDSGELRYVIVAYGGDQINSEKEHNGFTFNGVGSGTELAWLMAYECSDDGMEWFGGTVEGSNLVTVGSEDDLFDWTFGWTGSATNIYGKQFEDANRGGDRGIEADNNETNNALTPVSSPTISNLTLLGNGRDVSGMKLRRGTGFKFSNVVIDGFGGIGIDIESELSLAQVADGDATFENISVDTDSIDFTVNLSLPEGTEPSEDNLADSTATVEAIETALEGSEPTGAPQDLIDFSEEMIDLIDAL</sequence>
<keyword evidence="3" id="KW-1185">Reference proteome</keyword>
<comment type="caution">
    <text evidence="2">The sequence shown here is derived from an EMBL/GenBank/DDBJ whole genome shotgun (WGS) entry which is preliminary data.</text>
</comment>
<feature type="signal peptide" evidence="1">
    <location>
        <begin position="1"/>
        <end position="21"/>
    </location>
</feature>
<feature type="chain" id="PRO_5016325246" evidence="1">
    <location>
        <begin position="22"/>
        <end position="403"/>
    </location>
</feature>
<evidence type="ECO:0000313" key="3">
    <source>
        <dbReference type="Proteomes" id="UP000245535"/>
    </source>
</evidence>
<evidence type="ECO:0000256" key="1">
    <source>
        <dbReference type="SAM" id="SignalP"/>
    </source>
</evidence>
<evidence type="ECO:0000313" key="2">
    <source>
        <dbReference type="EMBL" id="PWJ44164.1"/>
    </source>
</evidence>
<dbReference type="PROSITE" id="PS51257">
    <property type="entry name" value="PROKAR_LIPOPROTEIN"/>
    <property type="match status" value="1"/>
</dbReference>
<name>A0A315ZHI0_SEDFL</name>
<dbReference type="PANTHER" id="PTHR41339:SF1">
    <property type="entry name" value="SECRETED PROTEIN"/>
    <property type="match status" value="1"/>
</dbReference>
<dbReference type="OrthoDB" id="1521716at2"/>
<gene>
    <name evidence="2" type="ORF">BC781_101514</name>
</gene>
<organism evidence="2 3">
    <name type="scientific">Sediminitomix flava</name>
    <dbReference type="NCBI Taxonomy" id="379075"/>
    <lineage>
        <taxon>Bacteria</taxon>
        <taxon>Pseudomonadati</taxon>
        <taxon>Bacteroidota</taxon>
        <taxon>Cytophagia</taxon>
        <taxon>Cytophagales</taxon>
        <taxon>Flammeovirgaceae</taxon>
        <taxon>Sediminitomix</taxon>
    </lineage>
</organism>
<dbReference type="AlphaFoldDB" id="A0A315ZHI0"/>
<dbReference type="RefSeq" id="WP_109615677.1">
    <property type="nucleotide sequence ID" value="NZ_QGDO01000001.1"/>
</dbReference>
<keyword evidence="1" id="KW-0732">Signal</keyword>
<dbReference type="PANTHER" id="PTHR41339">
    <property type="entry name" value="LIPL48"/>
    <property type="match status" value="1"/>
</dbReference>
<reference evidence="2 3" key="1">
    <citation type="submission" date="2018-03" db="EMBL/GenBank/DDBJ databases">
        <title>Genomic Encyclopedia of Archaeal and Bacterial Type Strains, Phase II (KMG-II): from individual species to whole genera.</title>
        <authorList>
            <person name="Goeker M."/>
        </authorList>
    </citation>
    <scope>NUCLEOTIDE SEQUENCE [LARGE SCALE GENOMIC DNA]</scope>
    <source>
        <strain evidence="2 3">DSM 28229</strain>
    </source>
</reference>
<dbReference type="Proteomes" id="UP000245535">
    <property type="component" value="Unassembled WGS sequence"/>
</dbReference>
<proteinExistence type="predicted"/>
<dbReference type="EMBL" id="QGDO01000001">
    <property type="protein sequence ID" value="PWJ44164.1"/>
    <property type="molecule type" value="Genomic_DNA"/>
</dbReference>